<proteinExistence type="predicted"/>
<dbReference type="RefSeq" id="WP_209818797.1">
    <property type="nucleotide sequence ID" value="NZ_JAVDTL010000006.1"/>
</dbReference>
<dbReference type="EMBL" id="JAVDTS010000003">
    <property type="protein sequence ID" value="MDR6837336.1"/>
    <property type="molecule type" value="Genomic_DNA"/>
</dbReference>
<reference evidence="1 3" key="1">
    <citation type="submission" date="2023-07" db="EMBL/GenBank/DDBJ databases">
        <title>Sorghum-associated microbial communities from plants grown in Nebraska, USA.</title>
        <authorList>
            <person name="Schachtman D."/>
        </authorList>
    </citation>
    <scope>NUCLEOTIDE SEQUENCE</scope>
    <source>
        <strain evidence="2 3">BE105</strain>
        <strain evidence="1">BE69</strain>
    </source>
</reference>
<evidence type="ECO:0000313" key="3">
    <source>
        <dbReference type="Proteomes" id="UP001249076"/>
    </source>
</evidence>
<evidence type="ECO:0008006" key="5">
    <source>
        <dbReference type="Google" id="ProtNLM"/>
    </source>
</evidence>
<name>A0AAJ2BVP7_ACIDE</name>
<protein>
    <recommendedName>
        <fullName evidence="5">Head protein</fullName>
    </recommendedName>
</protein>
<dbReference type="EMBL" id="JAVDTL010000006">
    <property type="protein sequence ID" value="MDR6768621.1"/>
    <property type="molecule type" value="Genomic_DNA"/>
</dbReference>
<evidence type="ECO:0000313" key="1">
    <source>
        <dbReference type="EMBL" id="MDR6768621.1"/>
    </source>
</evidence>
<organism evidence="1 4">
    <name type="scientific">Acidovorax delafieldii</name>
    <name type="common">Pseudomonas delafieldii</name>
    <dbReference type="NCBI Taxonomy" id="47920"/>
    <lineage>
        <taxon>Bacteria</taxon>
        <taxon>Pseudomonadati</taxon>
        <taxon>Pseudomonadota</taxon>
        <taxon>Betaproteobacteria</taxon>
        <taxon>Burkholderiales</taxon>
        <taxon>Comamonadaceae</taxon>
        <taxon>Acidovorax</taxon>
    </lineage>
</organism>
<sequence length="308" mass="33718">MPANAFLTNAAIGNREDLVDIIYNTAPTDTPLISAIDKVKATAVTHEWQRDVLATPANNAVAEGADATYNAITPTQRLSNQTQISRKTFSISDTQERVSKAGRKSEIRYQTIKQGKELRKDMELALIENPTLTTGATRQTRGLRGWLVTGGSFGAGGANPNFGTNTAPTDGTLRTFTEALMRAAALSAYTNGGNISMLMVHPSIKQNISATFTGAGTKFNKGETKQLNTAWDVIKTDFGDLDIVPNRVMQRTREAYYIDPDLCALAVLRDMEDQELARIGSARNFMIESEYALEVREERGMACTRDIQ</sequence>
<accession>A0AAJ2BVP7</accession>
<dbReference type="InterPro" id="IPR035198">
    <property type="entry name" value="SU10_MCP"/>
</dbReference>
<dbReference type="Proteomes" id="UP001253458">
    <property type="component" value="Unassembled WGS sequence"/>
</dbReference>
<keyword evidence="3" id="KW-1185">Reference proteome</keyword>
<evidence type="ECO:0000313" key="4">
    <source>
        <dbReference type="Proteomes" id="UP001253458"/>
    </source>
</evidence>
<gene>
    <name evidence="1" type="ORF">J2W88_003925</name>
    <name evidence="2" type="ORF">J2W93_002174</name>
</gene>
<dbReference type="Pfam" id="PF17236">
    <property type="entry name" value="SU10_MCP"/>
    <property type="match status" value="1"/>
</dbReference>
<dbReference type="Proteomes" id="UP001249076">
    <property type="component" value="Unassembled WGS sequence"/>
</dbReference>
<dbReference type="AlphaFoldDB" id="A0AAJ2BVP7"/>
<comment type="caution">
    <text evidence="1">The sequence shown here is derived from an EMBL/GenBank/DDBJ whole genome shotgun (WGS) entry which is preliminary data.</text>
</comment>
<evidence type="ECO:0000313" key="2">
    <source>
        <dbReference type="EMBL" id="MDR6837336.1"/>
    </source>
</evidence>